<evidence type="ECO:0000256" key="1">
    <source>
        <dbReference type="ARBA" id="ARBA00004049"/>
    </source>
</evidence>
<gene>
    <name evidence="8" type="ORF">GTHE00462_LOCUS33861</name>
</gene>
<evidence type="ECO:0000256" key="6">
    <source>
        <dbReference type="ARBA" id="ARBA00023242"/>
    </source>
</evidence>
<name>A0A7S4PDY9_GUITH</name>
<dbReference type="InterPro" id="IPR044607">
    <property type="entry name" value="RKD-like"/>
</dbReference>
<evidence type="ECO:0000259" key="7">
    <source>
        <dbReference type="PROSITE" id="PS51519"/>
    </source>
</evidence>
<dbReference type="Pfam" id="PF02042">
    <property type="entry name" value="RWP-RK"/>
    <property type="match status" value="1"/>
</dbReference>
<dbReference type="EMBL" id="HBKN01043218">
    <property type="protein sequence ID" value="CAE2332081.1"/>
    <property type="molecule type" value="Transcribed_RNA"/>
</dbReference>
<protein>
    <recommendedName>
        <fullName evidence="7">RWP-RK domain-containing protein</fullName>
    </recommendedName>
</protein>
<reference evidence="8" key="1">
    <citation type="submission" date="2021-01" db="EMBL/GenBank/DDBJ databases">
        <authorList>
            <person name="Corre E."/>
            <person name="Pelletier E."/>
            <person name="Niang G."/>
            <person name="Scheremetjew M."/>
            <person name="Finn R."/>
            <person name="Kale V."/>
            <person name="Holt S."/>
            <person name="Cochrane G."/>
            <person name="Meng A."/>
            <person name="Brown T."/>
            <person name="Cohen L."/>
        </authorList>
    </citation>
    <scope>NUCLEOTIDE SEQUENCE</scope>
    <source>
        <strain evidence="8">CCMP 2712</strain>
    </source>
</reference>
<organism evidence="8">
    <name type="scientific">Guillardia theta</name>
    <name type="common">Cryptophyte</name>
    <name type="synonym">Cryptomonas phi</name>
    <dbReference type="NCBI Taxonomy" id="55529"/>
    <lineage>
        <taxon>Eukaryota</taxon>
        <taxon>Cryptophyceae</taxon>
        <taxon>Pyrenomonadales</taxon>
        <taxon>Geminigeraceae</taxon>
        <taxon>Guillardia</taxon>
    </lineage>
</organism>
<dbReference type="PROSITE" id="PS51519">
    <property type="entry name" value="RWP_RK"/>
    <property type="match status" value="1"/>
</dbReference>
<proteinExistence type="predicted"/>
<keyword evidence="5" id="KW-0804">Transcription</keyword>
<keyword evidence="3" id="KW-0175">Coiled coil</keyword>
<keyword evidence="6" id="KW-0539">Nucleus</keyword>
<keyword evidence="2" id="KW-0805">Transcription regulation</keyword>
<accession>A0A7S4PDY9</accession>
<evidence type="ECO:0000256" key="4">
    <source>
        <dbReference type="ARBA" id="ARBA00023125"/>
    </source>
</evidence>
<dbReference type="PANTHER" id="PTHR46373:SF2">
    <property type="entry name" value="RWP-RK DOMAIN-CONTAINING PROTEIN"/>
    <property type="match status" value="1"/>
</dbReference>
<dbReference type="AlphaFoldDB" id="A0A7S4PDY9"/>
<keyword evidence="4" id="KW-0238">DNA-binding</keyword>
<comment type="function">
    <text evidence="1">Putative transcription factor.</text>
</comment>
<evidence type="ECO:0000313" key="8">
    <source>
        <dbReference type="EMBL" id="CAE2332081.1"/>
    </source>
</evidence>
<dbReference type="GO" id="GO:0003677">
    <property type="term" value="F:DNA binding"/>
    <property type="evidence" value="ECO:0007669"/>
    <property type="project" value="UniProtKB-KW"/>
</dbReference>
<feature type="domain" description="RWP-RK" evidence="7">
    <location>
        <begin position="47"/>
        <end position="134"/>
    </location>
</feature>
<dbReference type="InterPro" id="IPR003035">
    <property type="entry name" value="RWP-RK_dom"/>
</dbReference>
<sequence>MRMDFFVPVRPAVLRGAALPSFHDWKLVDTSASTTQGIASLPKKVRLLPRRKRRSSVESPKEVVLGMDQISSLFHLPQCEAAQQMGISLSALKNVCRKVGLDKWPYKRKYSSTKGAQNCLKQADMSLFDEALAHVQGKLENSFDF</sequence>
<evidence type="ECO:0000256" key="3">
    <source>
        <dbReference type="ARBA" id="ARBA00023054"/>
    </source>
</evidence>
<evidence type="ECO:0000256" key="2">
    <source>
        <dbReference type="ARBA" id="ARBA00023015"/>
    </source>
</evidence>
<dbReference type="PANTHER" id="PTHR46373">
    <property type="entry name" value="PROTEIN RKD4"/>
    <property type="match status" value="1"/>
</dbReference>
<evidence type="ECO:0000256" key="5">
    <source>
        <dbReference type="ARBA" id="ARBA00023163"/>
    </source>
</evidence>
<dbReference type="GO" id="GO:0003700">
    <property type="term" value="F:DNA-binding transcription factor activity"/>
    <property type="evidence" value="ECO:0007669"/>
    <property type="project" value="InterPro"/>
</dbReference>